<sequence>MTMIDIYYTYAQIDSESFTKFVLDRYYNIPNAQICKSIHGKPYIKGDKVFFNATHSKGLLALAVGKKEVGLDCESLLGKARPAVLNKFTEREKSEILTTSDFYAHWTARESYIKFLGATLAATWRRVEYYGGRIYFIGQPAPQKILNFSHENYTFCVCGNYSRYSLKKIDFPV</sequence>
<feature type="domain" description="4'-phosphopantetheinyl transferase" evidence="3">
    <location>
        <begin position="69"/>
        <end position="128"/>
    </location>
</feature>
<accession>A0A9D1Z8U9</accession>
<keyword evidence="2 4" id="KW-0808">Transferase</keyword>
<evidence type="ECO:0000256" key="2">
    <source>
        <dbReference type="ARBA" id="ARBA00022679"/>
    </source>
</evidence>
<dbReference type="GO" id="GO:0019878">
    <property type="term" value="P:lysine biosynthetic process via aminoadipic acid"/>
    <property type="evidence" value="ECO:0007669"/>
    <property type="project" value="TreeGrafter"/>
</dbReference>
<name>A0A9D1Z8U9_9FIRM</name>
<dbReference type="Gene3D" id="3.90.470.20">
    <property type="entry name" value="4'-phosphopantetheinyl transferase domain"/>
    <property type="match status" value="2"/>
</dbReference>
<dbReference type="AlphaFoldDB" id="A0A9D1Z8U9"/>
<dbReference type="GO" id="GO:0005829">
    <property type="term" value="C:cytosol"/>
    <property type="evidence" value="ECO:0007669"/>
    <property type="project" value="TreeGrafter"/>
</dbReference>
<protein>
    <submittedName>
        <fullName evidence="4">4'-phosphopantetheinyl transferase superfamily protein</fullName>
    </submittedName>
</protein>
<dbReference type="Proteomes" id="UP000824135">
    <property type="component" value="Unassembled WGS sequence"/>
</dbReference>
<dbReference type="SUPFAM" id="SSF56214">
    <property type="entry name" value="4'-phosphopantetheinyl transferase"/>
    <property type="match status" value="2"/>
</dbReference>
<proteinExistence type="inferred from homology"/>
<dbReference type="EMBL" id="DXCO01000033">
    <property type="protein sequence ID" value="HIY78265.1"/>
    <property type="molecule type" value="Genomic_DNA"/>
</dbReference>
<dbReference type="PANTHER" id="PTHR12215:SF10">
    <property type="entry name" value="L-AMINOADIPATE-SEMIALDEHYDE DEHYDROGENASE-PHOSPHOPANTETHEINYL TRANSFERASE"/>
    <property type="match status" value="1"/>
</dbReference>
<evidence type="ECO:0000313" key="4">
    <source>
        <dbReference type="EMBL" id="HIY78265.1"/>
    </source>
</evidence>
<gene>
    <name evidence="4" type="ORF">H9728_04410</name>
</gene>
<organism evidence="4 5">
    <name type="scientific">Candidatus Borkfalkia excrementavium</name>
    <dbReference type="NCBI Taxonomy" id="2838505"/>
    <lineage>
        <taxon>Bacteria</taxon>
        <taxon>Bacillati</taxon>
        <taxon>Bacillota</taxon>
        <taxon>Clostridia</taxon>
        <taxon>Christensenellales</taxon>
        <taxon>Christensenellaceae</taxon>
        <taxon>Candidatus Borkfalkia</taxon>
    </lineage>
</organism>
<dbReference type="InterPro" id="IPR008278">
    <property type="entry name" value="4-PPantetheinyl_Trfase_dom"/>
</dbReference>
<dbReference type="InterPro" id="IPR050559">
    <property type="entry name" value="P-Pant_transferase_sf"/>
</dbReference>
<comment type="similarity">
    <text evidence="1">Belongs to the P-Pant transferase superfamily. Gsp/Sfp/HetI/AcpT family.</text>
</comment>
<reference evidence="4" key="1">
    <citation type="journal article" date="2021" name="PeerJ">
        <title>Extensive microbial diversity within the chicken gut microbiome revealed by metagenomics and culture.</title>
        <authorList>
            <person name="Gilroy R."/>
            <person name="Ravi A."/>
            <person name="Getino M."/>
            <person name="Pursley I."/>
            <person name="Horton D.L."/>
            <person name="Alikhan N.F."/>
            <person name="Baker D."/>
            <person name="Gharbi K."/>
            <person name="Hall N."/>
            <person name="Watson M."/>
            <person name="Adriaenssens E.M."/>
            <person name="Foster-Nyarko E."/>
            <person name="Jarju S."/>
            <person name="Secka A."/>
            <person name="Antonio M."/>
            <person name="Oren A."/>
            <person name="Chaudhuri R.R."/>
            <person name="La Ragione R."/>
            <person name="Hildebrand F."/>
            <person name="Pallen M.J."/>
        </authorList>
    </citation>
    <scope>NUCLEOTIDE SEQUENCE</scope>
    <source>
        <strain evidence="4">CHK199-9574</strain>
    </source>
</reference>
<dbReference type="PANTHER" id="PTHR12215">
    <property type="entry name" value="PHOSPHOPANTETHEINE TRANSFERASE"/>
    <property type="match status" value="1"/>
</dbReference>
<evidence type="ECO:0000256" key="1">
    <source>
        <dbReference type="ARBA" id="ARBA00010990"/>
    </source>
</evidence>
<evidence type="ECO:0000313" key="5">
    <source>
        <dbReference type="Proteomes" id="UP000824135"/>
    </source>
</evidence>
<dbReference type="GO" id="GO:0008897">
    <property type="term" value="F:holo-[acyl-carrier-protein] synthase activity"/>
    <property type="evidence" value="ECO:0007669"/>
    <property type="project" value="InterPro"/>
</dbReference>
<dbReference type="Pfam" id="PF01648">
    <property type="entry name" value="ACPS"/>
    <property type="match status" value="1"/>
</dbReference>
<evidence type="ECO:0000259" key="3">
    <source>
        <dbReference type="Pfam" id="PF01648"/>
    </source>
</evidence>
<reference evidence="4" key="2">
    <citation type="submission" date="2021-04" db="EMBL/GenBank/DDBJ databases">
        <authorList>
            <person name="Gilroy R."/>
        </authorList>
    </citation>
    <scope>NUCLEOTIDE SEQUENCE</scope>
    <source>
        <strain evidence="4">CHK199-9574</strain>
    </source>
</reference>
<dbReference type="InterPro" id="IPR037143">
    <property type="entry name" value="4-PPantetheinyl_Trfase_dom_sf"/>
</dbReference>
<comment type="caution">
    <text evidence="4">The sequence shown here is derived from an EMBL/GenBank/DDBJ whole genome shotgun (WGS) entry which is preliminary data.</text>
</comment>
<dbReference type="GO" id="GO:0000287">
    <property type="term" value="F:magnesium ion binding"/>
    <property type="evidence" value="ECO:0007669"/>
    <property type="project" value="InterPro"/>
</dbReference>